<dbReference type="EMBL" id="BBYQ01000119">
    <property type="protein sequence ID" value="GAP31569.1"/>
    <property type="molecule type" value="Genomic_DNA"/>
</dbReference>
<gene>
    <name evidence="1" type="ORF">NSK11_contig00119-0005</name>
</gene>
<protein>
    <submittedName>
        <fullName evidence="1">Uncharacterized protein</fullName>
    </submittedName>
</protein>
<name>A0ABC9Z1N0_9NOCA</name>
<proteinExistence type="predicted"/>
<dbReference type="AlphaFoldDB" id="A0ABC9Z1N0"/>
<organism evidence="1 2">
    <name type="scientific">Nocardia seriolae</name>
    <dbReference type="NCBI Taxonomy" id="37332"/>
    <lineage>
        <taxon>Bacteria</taxon>
        <taxon>Bacillati</taxon>
        <taxon>Actinomycetota</taxon>
        <taxon>Actinomycetes</taxon>
        <taxon>Mycobacteriales</taxon>
        <taxon>Nocardiaceae</taxon>
        <taxon>Nocardia</taxon>
    </lineage>
</organism>
<reference evidence="1 2" key="2">
    <citation type="journal article" date="2016" name="Genome Announc.">
        <title>Draft Genome Sequence of Erythromycin- and Oxytetracycline-Sensitive Nocardia seriolae Strain U-1 (NBRC 110359).</title>
        <authorList>
            <person name="Imajoh M."/>
            <person name="Sukeda M."/>
            <person name="Shimizu M."/>
            <person name="Yamane J."/>
            <person name="Ohnishi K."/>
            <person name="Oshima S."/>
        </authorList>
    </citation>
    <scope>NUCLEOTIDE SEQUENCE [LARGE SCALE GENOMIC DNA]</scope>
    <source>
        <strain evidence="1 2">U-1</strain>
    </source>
</reference>
<accession>A0ABC9Z1N0</accession>
<dbReference type="Proteomes" id="UP000037179">
    <property type="component" value="Unassembled WGS sequence"/>
</dbReference>
<sequence>MTPRPSDPVETPAAASRTSGCVLRLPTDIPSRYGSLDAFPTQVHLEFDCPTQELPRFGAHRSRTDF</sequence>
<comment type="caution">
    <text evidence="1">The sequence shown here is derived from an EMBL/GenBank/DDBJ whole genome shotgun (WGS) entry which is preliminary data.</text>
</comment>
<evidence type="ECO:0000313" key="2">
    <source>
        <dbReference type="Proteomes" id="UP000037179"/>
    </source>
</evidence>
<evidence type="ECO:0000313" key="1">
    <source>
        <dbReference type="EMBL" id="GAP31569.1"/>
    </source>
</evidence>
<keyword evidence="2" id="KW-1185">Reference proteome</keyword>
<reference evidence="2" key="1">
    <citation type="submission" date="2015-07" db="EMBL/GenBank/DDBJ databases">
        <title>Nocardia seriolae U-1 whole genome shotgun sequence.</title>
        <authorList>
            <person name="Imajoh M."/>
            <person name="Fukumoto Y."/>
            <person name="Sukeda M."/>
            <person name="Yamane J."/>
            <person name="Yamasaki K."/>
            <person name="Shimizu M."/>
            <person name="Ohnishi K."/>
            <person name="Oshima S."/>
        </authorList>
    </citation>
    <scope>NUCLEOTIDE SEQUENCE [LARGE SCALE GENOMIC DNA]</scope>
    <source>
        <strain evidence="2">U-1</strain>
    </source>
</reference>